<keyword evidence="2" id="KW-1185">Reference proteome</keyword>
<comment type="caution">
    <text evidence="1">The sequence shown here is derived from an EMBL/GenBank/DDBJ whole genome shotgun (WGS) entry which is preliminary data.</text>
</comment>
<gene>
    <name evidence="1" type="ORF">Vadar_024984</name>
</gene>
<protein>
    <submittedName>
        <fullName evidence="1">Uncharacterized protein</fullName>
    </submittedName>
</protein>
<evidence type="ECO:0000313" key="2">
    <source>
        <dbReference type="Proteomes" id="UP000828048"/>
    </source>
</evidence>
<dbReference type="EMBL" id="CM037155">
    <property type="protein sequence ID" value="KAH7847343.1"/>
    <property type="molecule type" value="Genomic_DNA"/>
</dbReference>
<accession>A0ACB7Y1I8</accession>
<evidence type="ECO:0000313" key="1">
    <source>
        <dbReference type="EMBL" id="KAH7847343.1"/>
    </source>
</evidence>
<organism evidence="1 2">
    <name type="scientific">Vaccinium darrowii</name>
    <dbReference type="NCBI Taxonomy" id="229202"/>
    <lineage>
        <taxon>Eukaryota</taxon>
        <taxon>Viridiplantae</taxon>
        <taxon>Streptophyta</taxon>
        <taxon>Embryophyta</taxon>
        <taxon>Tracheophyta</taxon>
        <taxon>Spermatophyta</taxon>
        <taxon>Magnoliopsida</taxon>
        <taxon>eudicotyledons</taxon>
        <taxon>Gunneridae</taxon>
        <taxon>Pentapetalae</taxon>
        <taxon>asterids</taxon>
        <taxon>Ericales</taxon>
        <taxon>Ericaceae</taxon>
        <taxon>Vaccinioideae</taxon>
        <taxon>Vaccinieae</taxon>
        <taxon>Vaccinium</taxon>
    </lineage>
</organism>
<reference evidence="1 2" key="1">
    <citation type="journal article" date="2021" name="Hortic Res">
        <title>High-quality reference genome and annotation aids understanding of berry development for evergreen blueberry (Vaccinium darrowii).</title>
        <authorList>
            <person name="Yu J."/>
            <person name="Hulse-Kemp A.M."/>
            <person name="Babiker E."/>
            <person name="Staton M."/>
        </authorList>
    </citation>
    <scope>NUCLEOTIDE SEQUENCE [LARGE SCALE GENOMIC DNA]</scope>
    <source>
        <strain evidence="2">cv. NJ 8807/NJ 8810</strain>
        <tissue evidence="1">Young leaf</tissue>
    </source>
</reference>
<dbReference type="Proteomes" id="UP000828048">
    <property type="component" value="Chromosome 5"/>
</dbReference>
<sequence>MGLLDAVVDLHAMPATGAAIALGSLAVVWCLLSLLIIVWYVHEPGRRLKSVDSTPPCKIPGLPVIGNAFQLREKKPHMTFVKWAKTYGPIFSVRAGSKSFVVLNNIDVAKEAMVTRFSSISTRKLSKALSILTFDKCMVVSSDYDDFHKTMKRHIIQNVLGPNAQKRHRGHRDTLVANIVKDFHAHVKNNGLQPVNFRNIFQPELFGLAMKETLGSDVQSIYVEELGRLSKHDIFRVLFEDNLEVALDVDWRDFFPYLEWIPNRTLERKLETMDFRRQAVMKALIREQRKQVTSDEEKNCYLNYLLTEAKTLTEKQIGSLLWEVIVESSDTTLVTAEWAMFELAKNPKLQDRLYHEIQSVCGSDKITEEKLCQLPYLDAVVHETLRKHPPLPIPFPRFAHEDTELGGYYVPAGSEIAINFYGCNMDENQWEKPEEWNPERFLNSKYDIKDMHKTMAFGGGKRVCTGSLQAMLVTCSTIGRLVQEFEWRLKDGDEEDMDIVGIISQKLRPMHAIIRPRN</sequence>
<name>A0ACB7Y1I8_9ERIC</name>
<proteinExistence type="predicted"/>